<gene>
    <name evidence="10" type="ORF">N7532_006793</name>
</gene>
<dbReference type="Gene3D" id="1.10.150.50">
    <property type="entry name" value="Transcription Factor, Ets-1"/>
    <property type="match status" value="1"/>
</dbReference>
<comment type="subcellular location">
    <subcellularLocation>
        <location evidence="1">Nucleus</location>
    </subcellularLocation>
</comment>
<dbReference type="PROSITE" id="PS50105">
    <property type="entry name" value="SAM_DOMAIN"/>
    <property type="match status" value="1"/>
</dbReference>
<proteinExistence type="inferred from homology"/>
<evidence type="ECO:0000256" key="1">
    <source>
        <dbReference type="ARBA" id="ARBA00004123"/>
    </source>
</evidence>
<dbReference type="GO" id="GO:0016887">
    <property type="term" value="F:ATP hydrolysis activity"/>
    <property type="evidence" value="ECO:0007669"/>
    <property type="project" value="InterPro"/>
</dbReference>
<evidence type="ECO:0000256" key="5">
    <source>
        <dbReference type="ARBA" id="ARBA00022840"/>
    </source>
</evidence>
<dbReference type="InterPro" id="IPR013761">
    <property type="entry name" value="SAM/pointed_sf"/>
</dbReference>
<feature type="region of interest" description="Disordered" evidence="8">
    <location>
        <begin position="768"/>
        <end position="801"/>
    </location>
</feature>
<reference evidence="10" key="1">
    <citation type="submission" date="2022-11" db="EMBL/GenBank/DDBJ databases">
        <authorList>
            <person name="Petersen C."/>
        </authorList>
    </citation>
    <scope>NUCLEOTIDE SEQUENCE</scope>
    <source>
        <strain evidence="10">IBT 30761</strain>
    </source>
</reference>
<dbReference type="InterPro" id="IPR001660">
    <property type="entry name" value="SAM"/>
</dbReference>
<sequence>MDPLTDPADWDVEEVVKVLCTSESRPWAEASNVPYPKLDDFAKALHENYITGEILLEELDKDSLRDELGIKPLGHRSGIMKAVEWLRSRSAKYQAKNAQFQQSTLVVSTEERDSPTPMAMSLGPTAQAPGTYPPQTPNTKETPRSPQAKRRIRPQLISTSGTCTALNESTSTSQEQPSSVTEHQASRTDQVPAPKGAAVTTETDKGTSSAPISTAPGITGVEQAKYEGMSKPLASTLEGDFYQQLLKRYPPGGEGSDLLPVYGDSGSEGEYDDSTLEEIEDEERDREEARTQSNAGEQPALPSLSREERLLLISQHVTAGNARWEETRLPKILHKARPMWLESERLGTRAQDKQDLAQSIASLETRMGKLQKALLEVDYHDSASFLKACANLDPTIHNMCLEKWNLATLECDQCPDPAQPPPKTPRTRKERPRPQEDESLTSESDPDSGEEIASNGIENDEDESMPIEGDDDVGNAKHQAFLARLPFSLESSSSASPRKKRRVHFGDKSQEDESASDADSTQPETSNPAKEEDLEISTPPLNAVSRVSSTKTAHLDCLPTSKLNPPMQKLKLLGTRPPYPDEIAPIFGENKSHDPGDSTPCPVNDINRVPEPHDTVLHMDVDPALFDIVSRAEPADLAASQNRLHLLAWTITGLQTHEPGQIMKHLEDYLPAHLADNVHEALMAMQQNKWHLEDRDEAESMTILRLGALYLSWYHCMFLQSQGINPLHLQGTIDALESSEFESRFPEFLDTLRRLFSAYDNWRVRKPKSSLTTSGISPIPSIVSNPRDSSSRNRPATSISAKKPKTKFAPRYLSGMQKEAKLRQDRQDALRKDLIERGLSNHDPHKQAVTLKDPVIYLHRDIGKLVKPHQLAGIQFMWRELMEPERAQGCLLAHVMGLGKTMQVYVALY</sequence>
<comment type="caution">
    <text evidence="10">The sequence shown here is derived from an EMBL/GenBank/DDBJ whole genome shotgun (WGS) entry which is preliminary data.</text>
</comment>
<dbReference type="GO" id="GO:0004386">
    <property type="term" value="F:helicase activity"/>
    <property type="evidence" value="ECO:0007669"/>
    <property type="project" value="UniProtKB-KW"/>
</dbReference>
<evidence type="ECO:0000256" key="3">
    <source>
        <dbReference type="ARBA" id="ARBA00022741"/>
    </source>
</evidence>
<feature type="compositionally biased region" description="Polar residues" evidence="8">
    <location>
        <begin position="156"/>
        <end position="167"/>
    </location>
</feature>
<dbReference type="Pfam" id="PF07647">
    <property type="entry name" value="SAM_2"/>
    <property type="match status" value="1"/>
</dbReference>
<dbReference type="InterPro" id="IPR027417">
    <property type="entry name" value="P-loop_NTPase"/>
</dbReference>
<dbReference type="Proteomes" id="UP001149074">
    <property type="component" value="Unassembled WGS sequence"/>
</dbReference>
<feature type="compositionally biased region" description="Acidic residues" evidence="8">
    <location>
        <begin position="437"/>
        <end position="450"/>
    </location>
</feature>
<dbReference type="InterPro" id="IPR038718">
    <property type="entry name" value="SNF2-like_sf"/>
</dbReference>
<feature type="compositionally biased region" description="Acidic residues" evidence="8">
    <location>
        <begin position="267"/>
        <end position="285"/>
    </location>
</feature>
<evidence type="ECO:0000256" key="4">
    <source>
        <dbReference type="ARBA" id="ARBA00022806"/>
    </source>
</evidence>
<comment type="similarity">
    <text evidence="2">Belongs to the SNF2/RAD54 helicase family.</text>
</comment>
<organism evidence="10 11">
    <name type="scientific">Penicillium argentinense</name>
    <dbReference type="NCBI Taxonomy" id="1131581"/>
    <lineage>
        <taxon>Eukaryota</taxon>
        <taxon>Fungi</taxon>
        <taxon>Dikarya</taxon>
        <taxon>Ascomycota</taxon>
        <taxon>Pezizomycotina</taxon>
        <taxon>Eurotiomycetes</taxon>
        <taxon>Eurotiomycetidae</taxon>
        <taxon>Eurotiales</taxon>
        <taxon>Aspergillaceae</taxon>
        <taxon>Penicillium</taxon>
    </lineage>
</organism>
<dbReference type="GO" id="GO:0003677">
    <property type="term" value="F:DNA binding"/>
    <property type="evidence" value="ECO:0007669"/>
    <property type="project" value="UniProtKB-KW"/>
</dbReference>
<reference evidence="10" key="2">
    <citation type="journal article" date="2023" name="IMA Fungus">
        <title>Comparative genomic study of the Penicillium genus elucidates a diverse pangenome and 15 lateral gene transfer events.</title>
        <authorList>
            <person name="Petersen C."/>
            <person name="Sorensen T."/>
            <person name="Nielsen M.R."/>
            <person name="Sondergaard T.E."/>
            <person name="Sorensen J.L."/>
            <person name="Fitzpatrick D.A."/>
            <person name="Frisvad J.C."/>
            <person name="Nielsen K.L."/>
        </authorList>
    </citation>
    <scope>NUCLEOTIDE SEQUENCE</scope>
    <source>
        <strain evidence="10">IBT 30761</strain>
    </source>
</reference>
<keyword evidence="11" id="KW-1185">Reference proteome</keyword>
<dbReference type="EMBL" id="JAPQKI010000005">
    <property type="protein sequence ID" value="KAJ5099792.1"/>
    <property type="molecule type" value="Genomic_DNA"/>
</dbReference>
<feature type="domain" description="SAM" evidence="9">
    <location>
        <begin position="27"/>
        <end position="89"/>
    </location>
</feature>
<dbReference type="GO" id="GO:0005524">
    <property type="term" value="F:ATP binding"/>
    <property type="evidence" value="ECO:0007669"/>
    <property type="project" value="UniProtKB-KW"/>
</dbReference>
<name>A0A9W9FGJ6_9EURO</name>
<keyword evidence="5" id="KW-0067">ATP-binding</keyword>
<dbReference type="AlphaFoldDB" id="A0A9W9FGJ6"/>
<dbReference type="InterPro" id="IPR044574">
    <property type="entry name" value="ARIP4-like"/>
</dbReference>
<feature type="compositionally biased region" description="Low complexity" evidence="8">
    <location>
        <begin position="168"/>
        <end position="182"/>
    </location>
</feature>
<evidence type="ECO:0000259" key="9">
    <source>
        <dbReference type="PROSITE" id="PS50105"/>
    </source>
</evidence>
<dbReference type="RefSeq" id="XP_056475446.1">
    <property type="nucleotide sequence ID" value="XM_056619287.1"/>
</dbReference>
<accession>A0A9W9FGJ6</accession>
<dbReference type="PANTHER" id="PTHR45797">
    <property type="entry name" value="RAD54-LIKE"/>
    <property type="match status" value="1"/>
</dbReference>
<keyword evidence="7" id="KW-0539">Nucleus</keyword>
<dbReference type="SUPFAM" id="SSF47769">
    <property type="entry name" value="SAM/Pointed domain"/>
    <property type="match status" value="1"/>
</dbReference>
<feature type="region of interest" description="Disordered" evidence="8">
    <location>
        <begin position="248"/>
        <end position="303"/>
    </location>
</feature>
<dbReference type="Gene3D" id="3.40.50.10810">
    <property type="entry name" value="Tandem AAA-ATPase domain"/>
    <property type="match status" value="1"/>
</dbReference>
<dbReference type="GeneID" id="81358266"/>
<keyword evidence="4" id="KW-0378">Hydrolase</keyword>
<dbReference type="InterPro" id="IPR056026">
    <property type="entry name" value="DUF7607"/>
</dbReference>
<evidence type="ECO:0000313" key="10">
    <source>
        <dbReference type="EMBL" id="KAJ5099792.1"/>
    </source>
</evidence>
<evidence type="ECO:0000256" key="8">
    <source>
        <dbReference type="SAM" id="MobiDB-lite"/>
    </source>
</evidence>
<dbReference type="GO" id="GO:0005634">
    <property type="term" value="C:nucleus"/>
    <property type="evidence" value="ECO:0007669"/>
    <property type="project" value="UniProtKB-SubCell"/>
</dbReference>
<dbReference type="SUPFAM" id="SSF52540">
    <property type="entry name" value="P-loop containing nucleoside triphosphate hydrolases"/>
    <property type="match status" value="1"/>
</dbReference>
<dbReference type="PANTHER" id="PTHR45797:SF1">
    <property type="entry name" value="HELICASE ARIP4"/>
    <property type="match status" value="1"/>
</dbReference>
<evidence type="ECO:0000256" key="6">
    <source>
        <dbReference type="ARBA" id="ARBA00023125"/>
    </source>
</evidence>
<dbReference type="Pfam" id="PF24580">
    <property type="entry name" value="DUF7607"/>
    <property type="match status" value="1"/>
</dbReference>
<feature type="compositionally biased region" description="Acidic residues" evidence="8">
    <location>
        <begin position="458"/>
        <end position="473"/>
    </location>
</feature>
<evidence type="ECO:0000256" key="2">
    <source>
        <dbReference type="ARBA" id="ARBA00007025"/>
    </source>
</evidence>
<feature type="region of interest" description="Disordered" evidence="8">
    <location>
        <begin position="490"/>
        <end position="539"/>
    </location>
</feature>
<dbReference type="OrthoDB" id="2020972at2759"/>
<keyword evidence="6" id="KW-0238">DNA-binding</keyword>
<keyword evidence="3" id="KW-0547">Nucleotide-binding</keyword>
<evidence type="ECO:0000256" key="7">
    <source>
        <dbReference type="ARBA" id="ARBA00023242"/>
    </source>
</evidence>
<feature type="region of interest" description="Disordered" evidence="8">
    <location>
        <begin position="104"/>
        <end position="216"/>
    </location>
</feature>
<feature type="region of interest" description="Disordered" evidence="8">
    <location>
        <begin position="415"/>
        <end position="473"/>
    </location>
</feature>
<protein>
    <recommendedName>
        <fullName evidence="9">SAM domain-containing protein</fullName>
    </recommendedName>
</protein>
<evidence type="ECO:0000313" key="11">
    <source>
        <dbReference type="Proteomes" id="UP001149074"/>
    </source>
</evidence>
<keyword evidence="4" id="KW-0347">Helicase</keyword>
<feature type="compositionally biased region" description="Low complexity" evidence="8">
    <location>
        <begin position="784"/>
        <end position="795"/>
    </location>
</feature>